<gene>
    <name evidence="3" type="ORF">FHS24_000971</name>
</gene>
<evidence type="ECO:0000259" key="1">
    <source>
        <dbReference type="Pfam" id="PF12102"/>
    </source>
</evidence>
<evidence type="ECO:0000259" key="2">
    <source>
        <dbReference type="Pfam" id="PF13020"/>
    </source>
</evidence>
<feature type="domain" description="Protein NO VEIN C-terminal" evidence="2">
    <location>
        <begin position="279"/>
        <end position="378"/>
    </location>
</feature>
<accession>A0A839TBV5</accession>
<dbReference type="InterPro" id="IPR024975">
    <property type="entry name" value="NOV_C"/>
</dbReference>
<feature type="domain" description="Type IV methyl-directed restriction enzyme EcoKMcrB subunit DNA-binding" evidence="1">
    <location>
        <begin position="8"/>
        <end position="191"/>
    </location>
</feature>
<dbReference type="Pfam" id="PF13020">
    <property type="entry name" value="NOV_C"/>
    <property type="match status" value="1"/>
</dbReference>
<comment type="caution">
    <text evidence="3">The sequence shown here is derived from an EMBL/GenBank/DDBJ whole genome shotgun (WGS) entry which is preliminary data.</text>
</comment>
<evidence type="ECO:0000313" key="4">
    <source>
        <dbReference type="Proteomes" id="UP000588111"/>
    </source>
</evidence>
<sequence>MQKLLLNILENYKLAKLSNLTDHELAVYVRQQSADVLANAISIDSEKYKVKGSVGQGQWADVPWIAVFDKSITQSATEGYYIVYLFRADMSGVYLSLNQGWTYFKNRYKTKLGREKITQVSNVWKNELSSTLNDFSYEKINLKNEGKMNSLVEGYELGHICGKFYSVEDMPSSEELGWDLQNLIGVYREVKGKLKQGSVEKTNDYLIVNSNMGLLDVEKTEDDSYGIESSIENYNESKLKLNSVPISFAAEEQKSRSFTPKKIDFIKQAKSQKKLGYAGELIVLKYEKDFLERAGKSNLIKKVKHVSDEEGDGAGYDILSFDLDGNEKYIEVKTTKLNSDTPFYLTDNELEFSKKEASNYYLYRVYDFDIQANQAKFYILHGDLTNMLSLKPQNYIVEGLLCSK</sequence>
<dbReference type="Gene3D" id="3.30.920.90">
    <property type="match status" value="1"/>
</dbReference>
<dbReference type="AlphaFoldDB" id="A0A839TBV5"/>
<dbReference type="Proteomes" id="UP000588111">
    <property type="component" value="Unassembled WGS sequence"/>
</dbReference>
<evidence type="ECO:0000313" key="3">
    <source>
        <dbReference type="EMBL" id="MBB3106470.1"/>
    </source>
</evidence>
<proteinExistence type="predicted"/>
<evidence type="ECO:0008006" key="5">
    <source>
        <dbReference type="Google" id="ProtNLM"/>
    </source>
</evidence>
<protein>
    <recommendedName>
        <fullName evidence="5">DUF3578 domain-containing protein</fullName>
    </recommendedName>
</protein>
<dbReference type="RefSeq" id="WP_183619305.1">
    <property type="nucleotide sequence ID" value="NZ_CAJHAH010000001.1"/>
</dbReference>
<keyword evidence="4" id="KW-1185">Reference proteome</keyword>
<name>A0A839TBV5_9GAMM</name>
<dbReference type="InterPro" id="IPR021961">
    <property type="entry name" value="McrB_DNA-bd"/>
</dbReference>
<dbReference type="EMBL" id="JACHXL010000002">
    <property type="protein sequence ID" value="MBB3106470.1"/>
    <property type="molecule type" value="Genomic_DNA"/>
</dbReference>
<organism evidence="3 4">
    <name type="scientific">Psychrobacter luti</name>
    <dbReference type="NCBI Taxonomy" id="198481"/>
    <lineage>
        <taxon>Bacteria</taxon>
        <taxon>Pseudomonadati</taxon>
        <taxon>Pseudomonadota</taxon>
        <taxon>Gammaproteobacteria</taxon>
        <taxon>Moraxellales</taxon>
        <taxon>Moraxellaceae</taxon>
        <taxon>Psychrobacter</taxon>
    </lineage>
</organism>
<reference evidence="3 4" key="1">
    <citation type="submission" date="2020-08" db="EMBL/GenBank/DDBJ databases">
        <title>Genomic Encyclopedia of Type Strains, Phase III (KMG-III): the genomes of soil and plant-associated and newly described type strains.</title>
        <authorList>
            <person name="Whitman W."/>
        </authorList>
    </citation>
    <scope>NUCLEOTIDE SEQUENCE [LARGE SCALE GENOMIC DNA]</scope>
    <source>
        <strain evidence="3 4">CECT 5885</strain>
    </source>
</reference>
<dbReference type="Pfam" id="PF12102">
    <property type="entry name" value="MrcB_N"/>
    <property type="match status" value="1"/>
</dbReference>